<name>A0A0G4FWE5_VITBC</name>
<dbReference type="InterPro" id="IPR002912">
    <property type="entry name" value="ACT_dom"/>
</dbReference>
<dbReference type="PANTHER" id="PTHR43235:SF1">
    <property type="entry name" value="GLUTAMINE AMIDOTRANSFERASE PB2B2.05-RELATED"/>
    <property type="match status" value="1"/>
</dbReference>
<gene>
    <name evidence="3" type="ORF">Vbra_16301</name>
</gene>
<dbReference type="SUPFAM" id="SSF52317">
    <property type="entry name" value="Class I glutamine amidotransferase-like"/>
    <property type="match status" value="1"/>
</dbReference>
<dbReference type="GO" id="GO:0016811">
    <property type="term" value="F:hydrolase activity, acting on carbon-nitrogen (but not peptide) bonds, in linear amides"/>
    <property type="evidence" value="ECO:0007669"/>
    <property type="project" value="InterPro"/>
</dbReference>
<dbReference type="PROSITE" id="PS51273">
    <property type="entry name" value="GATASE_TYPE_1"/>
    <property type="match status" value="1"/>
</dbReference>
<dbReference type="SUPFAM" id="SSF55021">
    <property type="entry name" value="ACT-like"/>
    <property type="match status" value="1"/>
</dbReference>
<feature type="compositionally biased region" description="Low complexity" evidence="1">
    <location>
        <begin position="300"/>
        <end position="316"/>
    </location>
</feature>
<feature type="region of interest" description="Disordered" evidence="1">
    <location>
        <begin position="178"/>
        <end position="202"/>
    </location>
</feature>
<dbReference type="Gene3D" id="3.40.50.880">
    <property type="match status" value="1"/>
</dbReference>
<sequence>MSEPTGVQLSLRRSSPTKLSVNLEGPDKPGFLEKVISFFTKNELNIIDAKIQSKNGQFRDSFIVERRTTEPMTDAFIFDLETKSRELTGLPPPQQPTRSVTDRPESGPLTLTVPSRGPPNYPSGTLSDGELSPYCPSMLPGGIGDANDTFLDMSAPGAVEGREGGGWGEDAGGGLGAGMGGGWNGRSLPPRSSSDPHLSLGGDAMLAAFSGEEFNPSPEGPPRILVVSRRHLRKGKFVDFVGEFHIDLINHFGGAAVIVPRTSGTVSCLDTYMPMDGFLVVEGNDISPDYNPYERQTSISSHAAADDSTAPTPTAAEGGGGGGGGGDHHKHTQPQHIPHVDNQLVEEIRKKHASDMVREGGRGWDHQPRSSTCTCVDLSPFLLCTRRAIQDYDPYKDKLEWELLRRAVQLGVPYLGICRGCQLLNVQLGGKLFFDVVSEVPNAVPHIDYDNYDGYRHPIRVLSNTPLAEWYSDTIQDSQQPVLRVNSYHHQGIRKLAPNFRPMAHSDDLLVEAFYDPQRYCPEEGRFLVGLQFHPERMLDEYPGNSRVYEAFMLACKNFRRRRLQRAKTMMAS</sequence>
<dbReference type="Gene3D" id="3.30.70.260">
    <property type="match status" value="1"/>
</dbReference>
<protein>
    <recommendedName>
        <fullName evidence="2">ACT domain-containing protein</fullName>
    </recommendedName>
</protein>
<organism evidence="3 4">
    <name type="scientific">Vitrella brassicaformis (strain CCMP3155)</name>
    <dbReference type="NCBI Taxonomy" id="1169540"/>
    <lineage>
        <taxon>Eukaryota</taxon>
        <taxon>Sar</taxon>
        <taxon>Alveolata</taxon>
        <taxon>Colpodellida</taxon>
        <taxon>Vitrellaceae</taxon>
        <taxon>Vitrella</taxon>
    </lineage>
</organism>
<dbReference type="EMBL" id="CDMY01000510">
    <property type="protein sequence ID" value="CEM19109.1"/>
    <property type="molecule type" value="Genomic_DNA"/>
</dbReference>
<feature type="region of interest" description="Disordered" evidence="1">
    <location>
        <begin position="83"/>
        <end position="125"/>
    </location>
</feature>
<dbReference type="AlphaFoldDB" id="A0A0G4FWE5"/>
<proteinExistence type="predicted"/>
<reference evidence="3 4" key="1">
    <citation type="submission" date="2014-11" db="EMBL/GenBank/DDBJ databases">
        <authorList>
            <person name="Zhu J."/>
            <person name="Qi W."/>
            <person name="Song R."/>
        </authorList>
    </citation>
    <scope>NUCLEOTIDE SEQUENCE [LARGE SCALE GENOMIC DNA]</scope>
</reference>
<dbReference type="InterPro" id="IPR044668">
    <property type="entry name" value="PuuD-like"/>
</dbReference>
<evidence type="ECO:0000313" key="4">
    <source>
        <dbReference type="Proteomes" id="UP000041254"/>
    </source>
</evidence>
<feature type="domain" description="ACT" evidence="2">
    <location>
        <begin position="20"/>
        <end position="94"/>
    </location>
</feature>
<keyword evidence="4" id="KW-1185">Reference proteome</keyword>
<dbReference type="Proteomes" id="UP000041254">
    <property type="component" value="Unassembled WGS sequence"/>
</dbReference>
<dbReference type="Pfam" id="PF07722">
    <property type="entry name" value="Peptidase_C26"/>
    <property type="match status" value="1"/>
</dbReference>
<evidence type="ECO:0000313" key="3">
    <source>
        <dbReference type="EMBL" id="CEM19109.1"/>
    </source>
</evidence>
<dbReference type="InParanoid" id="A0A0G4FWE5"/>
<dbReference type="InterPro" id="IPR045865">
    <property type="entry name" value="ACT-like_dom_sf"/>
</dbReference>
<dbReference type="VEuPathDB" id="CryptoDB:Vbra_16301"/>
<dbReference type="STRING" id="1169540.A0A0G4FWE5"/>
<evidence type="ECO:0000259" key="2">
    <source>
        <dbReference type="PROSITE" id="PS51671"/>
    </source>
</evidence>
<dbReference type="GO" id="GO:0005829">
    <property type="term" value="C:cytosol"/>
    <property type="evidence" value="ECO:0007669"/>
    <property type="project" value="TreeGrafter"/>
</dbReference>
<evidence type="ECO:0000256" key="1">
    <source>
        <dbReference type="SAM" id="MobiDB-lite"/>
    </source>
</evidence>
<accession>A0A0G4FWE5</accession>
<dbReference type="InterPro" id="IPR011697">
    <property type="entry name" value="Peptidase_C26"/>
</dbReference>
<dbReference type="PANTHER" id="PTHR43235">
    <property type="entry name" value="GLUTAMINE AMIDOTRANSFERASE PB2B2.05-RELATED"/>
    <property type="match status" value="1"/>
</dbReference>
<dbReference type="OrthoDB" id="1724632at2759"/>
<dbReference type="PROSITE" id="PS51671">
    <property type="entry name" value="ACT"/>
    <property type="match status" value="1"/>
</dbReference>
<dbReference type="InterPro" id="IPR029062">
    <property type="entry name" value="Class_I_gatase-like"/>
</dbReference>
<feature type="region of interest" description="Disordered" evidence="1">
    <location>
        <begin position="300"/>
        <end position="339"/>
    </location>
</feature>
<dbReference type="CDD" id="cd04873">
    <property type="entry name" value="ACT_UUR-ACR-like"/>
    <property type="match status" value="1"/>
</dbReference>
<dbReference type="PhylomeDB" id="A0A0G4FWE5"/>